<comment type="caution">
    <text evidence="3">The sequence shown here is derived from an EMBL/GenBank/DDBJ whole genome shotgun (WGS) entry which is preliminary data.</text>
</comment>
<reference evidence="3 4" key="1">
    <citation type="submission" date="2024-10" db="EMBL/GenBank/DDBJ databases">
        <title>Updated reference genomes for cyclostephanoid diatoms.</title>
        <authorList>
            <person name="Roberts W.R."/>
            <person name="Alverson A.J."/>
        </authorList>
    </citation>
    <scope>NUCLEOTIDE SEQUENCE [LARGE SCALE GENOMIC DNA]</scope>
    <source>
        <strain evidence="3 4">AJA010-31</strain>
    </source>
</reference>
<dbReference type="PANTHER" id="PTHR15565">
    <property type="entry name" value="AATF PROTEIN APOPTOSIS ANTAGONIZING TRANSCRIPTION FACTOR"/>
    <property type="match status" value="1"/>
</dbReference>
<protein>
    <recommendedName>
        <fullName evidence="2">Apoptosis-antagonizing transcription factor C-terminal domain-containing protein</fullName>
    </recommendedName>
</protein>
<evidence type="ECO:0000259" key="2">
    <source>
        <dbReference type="Pfam" id="PF08164"/>
    </source>
</evidence>
<proteinExistence type="predicted"/>
<dbReference type="AlphaFoldDB" id="A0ABD3QCF6"/>
<dbReference type="InterPro" id="IPR012617">
    <property type="entry name" value="AATF_C"/>
</dbReference>
<feature type="region of interest" description="Disordered" evidence="1">
    <location>
        <begin position="154"/>
        <end position="176"/>
    </location>
</feature>
<gene>
    <name evidence="3" type="ORF">ACHAWO_012593</name>
</gene>
<dbReference type="PANTHER" id="PTHR15565:SF0">
    <property type="entry name" value="PROTEIN AATF"/>
    <property type="match status" value="1"/>
</dbReference>
<dbReference type="Proteomes" id="UP001530400">
    <property type="component" value="Unassembled WGS sequence"/>
</dbReference>
<sequence length="366" mass="40418">PHLLKTLPRGFQSLPIIASQHKPAAAQQNKFIVMSSKKRSRTTKTNKLFTTLHSLEETDARAAKKRKQSLQYSVKKSKAANDESKIQSILVELRILTQRSSSAAAGNITSGKNGDKVKQELDGLLENLLVARRELMSHQLDEDNVDYSKMIQEVDDENSSDDASSSNKKSLASQLQDEYNSLQTHWQTTLNKHHSNLALHSGLSVATSKFQSKAVDLSFWDQVKSSVEHDRVKGRGSSSDDALSFDDSKLYQQMLKDFISSGGGAAASKKGTGVDPAQDAAERLKRAMRKKSGGDVDLNTLLDPEADGKIASSSKKNTVDRKASKGRKIRYVVHPKLVNFMFPVARKEPMISDDVWFKSLFGGVGR</sequence>
<dbReference type="InterPro" id="IPR039223">
    <property type="entry name" value="AATF/Bfr2"/>
</dbReference>
<feature type="compositionally biased region" description="Low complexity" evidence="1">
    <location>
        <begin position="161"/>
        <end position="176"/>
    </location>
</feature>
<dbReference type="Pfam" id="PF08164">
    <property type="entry name" value="TRAUB"/>
    <property type="match status" value="1"/>
</dbReference>
<accession>A0ABD3QCF6</accession>
<evidence type="ECO:0000313" key="4">
    <source>
        <dbReference type="Proteomes" id="UP001530400"/>
    </source>
</evidence>
<evidence type="ECO:0000256" key="1">
    <source>
        <dbReference type="SAM" id="MobiDB-lite"/>
    </source>
</evidence>
<feature type="non-terminal residue" evidence="3">
    <location>
        <position position="1"/>
    </location>
</feature>
<organism evidence="3 4">
    <name type="scientific">Cyclotella atomus</name>
    <dbReference type="NCBI Taxonomy" id="382360"/>
    <lineage>
        <taxon>Eukaryota</taxon>
        <taxon>Sar</taxon>
        <taxon>Stramenopiles</taxon>
        <taxon>Ochrophyta</taxon>
        <taxon>Bacillariophyta</taxon>
        <taxon>Coscinodiscophyceae</taxon>
        <taxon>Thalassiosirophycidae</taxon>
        <taxon>Stephanodiscales</taxon>
        <taxon>Stephanodiscaceae</taxon>
        <taxon>Cyclotella</taxon>
    </lineage>
</organism>
<evidence type="ECO:0000313" key="3">
    <source>
        <dbReference type="EMBL" id="KAL3797579.1"/>
    </source>
</evidence>
<feature type="domain" description="Apoptosis-antagonizing transcription factor C-terminal" evidence="2">
    <location>
        <begin position="251"/>
        <end position="361"/>
    </location>
</feature>
<dbReference type="EMBL" id="JALLPJ020000250">
    <property type="protein sequence ID" value="KAL3797579.1"/>
    <property type="molecule type" value="Genomic_DNA"/>
</dbReference>
<keyword evidence="4" id="KW-1185">Reference proteome</keyword>
<name>A0ABD3QCF6_9STRA</name>